<dbReference type="SUPFAM" id="SSF53756">
    <property type="entry name" value="UDP-Glycosyltransferase/glycogen phosphorylase"/>
    <property type="match status" value="1"/>
</dbReference>
<sequence length="392" mass="45792">MKKKILFMMINMNIGGTEKALLNMINEMPREQYDITILMLEKYGGFLDSIPKWVHVKYLEEYRENKGILNNPPRETIRTTLKSIKLAKALNLFYLFILSKITKERSALFKYLLKSYPIEPTEYDIAIAYAGPIDFISFFVLEKIKAKKKIQWIHFDITKIGFNIHFASKFYRKFDQISVVSKEAKEKFVKLLPEIEQKTIVFKNIISVNEIKRLATDGEGFNDAFNGIRILTVGRLTKEKGQDLIISVLAKLIKEGYKIKWYLIGEGGRRKEYEKLIQQNNLENDLILMGNKHNPYPFMKQCDIYVQPSRHEGHCITLAEAKCFEIPIISTNFPAAFGHITHNHNGLIVNFEEEQMHNAIKSVILNENLREKIKKNHVSQEKDDKRDFWHAL</sequence>
<keyword evidence="3" id="KW-1185">Reference proteome</keyword>
<dbReference type="EMBL" id="CAKJTJ010000006">
    <property type="protein sequence ID" value="CAG9620745.1"/>
    <property type="molecule type" value="Genomic_DNA"/>
</dbReference>
<dbReference type="Gene3D" id="3.40.50.2000">
    <property type="entry name" value="Glycogen Phosphorylase B"/>
    <property type="match status" value="2"/>
</dbReference>
<proteinExistence type="predicted"/>
<dbReference type="InterPro" id="IPR001296">
    <property type="entry name" value="Glyco_trans_1"/>
</dbReference>
<comment type="caution">
    <text evidence="2">The sequence shown here is derived from an EMBL/GenBank/DDBJ whole genome shotgun (WGS) entry which is preliminary data.</text>
</comment>
<dbReference type="RefSeq" id="WP_230500664.1">
    <property type="nucleotide sequence ID" value="NZ_CAKJTJ010000006.1"/>
</dbReference>
<evidence type="ECO:0000313" key="3">
    <source>
        <dbReference type="Proteomes" id="UP000789833"/>
    </source>
</evidence>
<evidence type="ECO:0000259" key="1">
    <source>
        <dbReference type="Pfam" id="PF00534"/>
    </source>
</evidence>
<dbReference type="PANTHER" id="PTHR12526:SF630">
    <property type="entry name" value="GLYCOSYLTRANSFERASE"/>
    <property type="match status" value="1"/>
</dbReference>
<accession>A0ABN8A6S6</accession>
<dbReference type="CDD" id="cd03811">
    <property type="entry name" value="GT4_GT28_WabH-like"/>
    <property type="match status" value="1"/>
</dbReference>
<dbReference type="PANTHER" id="PTHR12526">
    <property type="entry name" value="GLYCOSYLTRANSFERASE"/>
    <property type="match status" value="1"/>
</dbReference>
<evidence type="ECO:0000313" key="2">
    <source>
        <dbReference type="EMBL" id="CAG9620745.1"/>
    </source>
</evidence>
<gene>
    <name evidence="2" type="primary">gtfA_2</name>
    <name evidence="2" type="ORF">BACCIP111883_01515</name>
</gene>
<keyword evidence="2" id="KW-0808">Transferase</keyword>
<feature type="domain" description="Glycosyl transferase family 1" evidence="1">
    <location>
        <begin position="229"/>
        <end position="376"/>
    </location>
</feature>
<keyword evidence="2" id="KW-0328">Glycosyltransferase</keyword>
<dbReference type="Proteomes" id="UP000789833">
    <property type="component" value="Unassembled WGS sequence"/>
</dbReference>
<dbReference type="GO" id="GO:0016757">
    <property type="term" value="F:glycosyltransferase activity"/>
    <property type="evidence" value="ECO:0007669"/>
    <property type="project" value="UniProtKB-KW"/>
</dbReference>
<dbReference type="Pfam" id="PF00534">
    <property type="entry name" value="Glycos_transf_1"/>
    <property type="match status" value="1"/>
</dbReference>
<organism evidence="2 3">
    <name type="scientific">Sutcliffiella rhizosphaerae</name>
    <dbReference type="NCBI Taxonomy" id="2880967"/>
    <lineage>
        <taxon>Bacteria</taxon>
        <taxon>Bacillati</taxon>
        <taxon>Bacillota</taxon>
        <taxon>Bacilli</taxon>
        <taxon>Bacillales</taxon>
        <taxon>Bacillaceae</taxon>
        <taxon>Sutcliffiella</taxon>
    </lineage>
</organism>
<dbReference type="EC" id="2.4.1.-" evidence="2"/>
<name>A0ABN8A6S6_9BACI</name>
<protein>
    <submittedName>
        <fullName evidence="2">UDP-N-acetylglucosamine--peptide N-acetylglucosaminyltransferase GtfA subunit</fullName>
        <ecNumber evidence="2">2.4.1.-</ecNumber>
    </submittedName>
</protein>
<reference evidence="2 3" key="1">
    <citation type="submission" date="2021-10" db="EMBL/GenBank/DDBJ databases">
        <authorList>
            <person name="Criscuolo A."/>
        </authorList>
    </citation>
    <scope>NUCLEOTIDE SEQUENCE [LARGE SCALE GENOMIC DNA]</scope>
    <source>
        <strain evidence="3">CIP 111883</strain>
    </source>
</reference>